<proteinExistence type="predicted"/>
<reference evidence="2" key="1">
    <citation type="journal article" date="2022" name="Mol. Ecol. Resour.">
        <title>The genomes of chicory, endive, great burdock and yacon provide insights into Asteraceae palaeo-polyploidization history and plant inulin production.</title>
        <authorList>
            <person name="Fan W."/>
            <person name="Wang S."/>
            <person name="Wang H."/>
            <person name="Wang A."/>
            <person name="Jiang F."/>
            <person name="Liu H."/>
            <person name="Zhao H."/>
            <person name="Xu D."/>
            <person name="Zhang Y."/>
        </authorList>
    </citation>
    <scope>NUCLEOTIDE SEQUENCE [LARGE SCALE GENOMIC DNA]</scope>
    <source>
        <strain evidence="2">cv. Punajuju</strain>
    </source>
</reference>
<reference evidence="1 2" key="2">
    <citation type="journal article" date="2022" name="Mol. Ecol. Resour.">
        <title>The genomes of chicory, endive, great burdock and yacon provide insights into Asteraceae paleo-polyploidization history and plant inulin production.</title>
        <authorList>
            <person name="Fan W."/>
            <person name="Wang S."/>
            <person name="Wang H."/>
            <person name="Wang A."/>
            <person name="Jiang F."/>
            <person name="Liu H."/>
            <person name="Zhao H."/>
            <person name="Xu D."/>
            <person name="Zhang Y."/>
        </authorList>
    </citation>
    <scope>NUCLEOTIDE SEQUENCE [LARGE SCALE GENOMIC DNA]</scope>
    <source>
        <strain evidence="2">cv. Punajuju</strain>
        <tissue evidence="1">Leaves</tissue>
    </source>
</reference>
<comment type="caution">
    <text evidence="1">The sequence shown here is derived from an EMBL/GenBank/DDBJ whole genome shotgun (WGS) entry which is preliminary data.</text>
</comment>
<sequence>MPSSTEPEAWRSRSPELSMGDRDSWRIDKVDAEAKGMVTIIDARSEAVEGGRGRRFAEVEGCTGGIRYTLCHTHTRRS</sequence>
<dbReference type="Proteomes" id="UP001055811">
    <property type="component" value="Linkage Group LG02"/>
</dbReference>
<dbReference type="EMBL" id="CM042010">
    <property type="protein sequence ID" value="KAI3778661.1"/>
    <property type="molecule type" value="Genomic_DNA"/>
</dbReference>
<name>A0ACB9G6K3_CICIN</name>
<accession>A0ACB9G6K3</accession>
<organism evidence="1 2">
    <name type="scientific">Cichorium intybus</name>
    <name type="common">Chicory</name>
    <dbReference type="NCBI Taxonomy" id="13427"/>
    <lineage>
        <taxon>Eukaryota</taxon>
        <taxon>Viridiplantae</taxon>
        <taxon>Streptophyta</taxon>
        <taxon>Embryophyta</taxon>
        <taxon>Tracheophyta</taxon>
        <taxon>Spermatophyta</taxon>
        <taxon>Magnoliopsida</taxon>
        <taxon>eudicotyledons</taxon>
        <taxon>Gunneridae</taxon>
        <taxon>Pentapetalae</taxon>
        <taxon>asterids</taxon>
        <taxon>campanulids</taxon>
        <taxon>Asterales</taxon>
        <taxon>Asteraceae</taxon>
        <taxon>Cichorioideae</taxon>
        <taxon>Cichorieae</taxon>
        <taxon>Cichoriinae</taxon>
        <taxon>Cichorium</taxon>
    </lineage>
</organism>
<protein>
    <submittedName>
        <fullName evidence="1">Uncharacterized protein</fullName>
    </submittedName>
</protein>
<gene>
    <name evidence="1" type="ORF">L2E82_08043</name>
</gene>
<keyword evidence="2" id="KW-1185">Reference proteome</keyword>
<evidence type="ECO:0000313" key="2">
    <source>
        <dbReference type="Proteomes" id="UP001055811"/>
    </source>
</evidence>
<evidence type="ECO:0000313" key="1">
    <source>
        <dbReference type="EMBL" id="KAI3778661.1"/>
    </source>
</evidence>